<dbReference type="PROSITE" id="PS50127">
    <property type="entry name" value="UBC_2"/>
    <property type="match status" value="1"/>
</dbReference>
<accession>A0A4Y9ZEN1</accession>
<dbReference type="Pfam" id="PF00179">
    <property type="entry name" value="UQ_con"/>
    <property type="match status" value="1"/>
</dbReference>
<dbReference type="EMBL" id="SFCI01003100">
    <property type="protein sequence ID" value="TFY73256.1"/>
    <property type="molecule type" value="Genomic_DNA"/>
</dbReference>
<keyword evidence="3" id="KW-1185">Reference proteome</keyword>
<reference evidence="2 3" key="1">
    <citation type="submission" date="2019-02" db="EMBL/GenBank/DDBJ databases">
        <title>Genome sequencing of the rare red list fungi Hericium alpestre (H. flagellum).</title>
        <authorList>
            <person name="Buettner E."/>
            <person name="Kellner H."/>
        </authorList>
    </citation>
    <scope>NUCLEOTIDE SEQUENCE [LARGE SCALE GENOMIC DNA]</scope>
    <source>
        <strain evidence="2 3">DSM 108284</strain>
    </source>
</reference>
<feature type="domain" description="UBC core" evidence="1">
    <location>
        <begin position="28"/>
        <end position="164"/>
    </location>
</feature>
<evidence type="ECO:0000313" key="3">
    <source>
        <dbReference type="Proteomes" id="UP000298061"/>
    </source>
</evidence>
<dbReference type="AlphaFoldDB" id="A0A4Y9ZEN1"/>
<protein>
    <recommendedName>
        <fullName evidence="1">UBC core domain-containing protein</fullName>
    </recommendedName>
</protein>
<gene>
    <name evidence="2" type="ORF">EWM64_g10756</name>
</gene>
<dbReference type="Gene3D" id="3.10.110.10">
    <property type="entry name" value="Ubiquitin Conjugating Enzyme"/>
    <property type="match status" value="1"/>
</dbReference>
<dbReference type="STRING" id="135208.A0A4Y9ZEN1"/>
<proteinExistence type="predicted"/>
<sequence length="164" mass="19052">LCTFYDFTPTDSRLRLKFSVRRLEMATVAGRRLRKELAEIHTQGCPMGITLLQADDFETWLLSVEVLGESLYQGEVFALMFRFDNQYPISSPAVQFVVNEQYKPPVHPVRRFFPFLPHLQPYSPPARPISTFTRTAMPEGNDRYVRTAPDNPKKTRFLYDDDTV</sequence>
<comment type="caution">
    <text evidence="2">The sequence shown here is derived from an EMBL/GenBank/DDBJ whole genome shotgun (WGS) entry which is preliminary data.</text>
</comment>
<name>A0A4Y9ZEN1_9AGAM</name>
<dbReference type="OrthoDB" id="406833at2759"/>
<evidence type="ECO:0000259" key="1">
    <source>
        <dbReference type="PROSITE" id="PS50127"/>
    </source>
</evidence>
<dbReference type="InterPro" id="IPR000608">
    <property type="entry name" value="UBC"/>
</dbReference>
<dbReference type="SUPFAM" id="SSF54495">
    <property type="entry name" value="UBC-like"/>
    <property type="match status" value="1"/>
</dbReference>
<dbReference type="Proteomes" id="UP000298061">
    <property type="component" value="Unassembled WGS sequence"/>
</dbReference>
<evidence type="ECO:0000313" key="2">
    <source>
        <dbReference type="EMBL" id="TFY73256.1"/>
    </source>
</evidence>
<dbReference type="InterPro" id="IPR016135">
    <property type="entry name" value="UBQ-conjugating_enzyme/RWD"/>
</dbReference>
<feature type="non-terminal residue" evidence="2">
    <location>
        <position position="1"/>
    </location>
</feature>
<organism evidence="2 3">
    <name type="scientific">Hericium alpestre</name>
    <dbReference type="NCBI Taxonomy" id="135208"/>
    <lineage>
        <taxon>Eukaryota</taxon>
        <taxon>Fungi</taxon>
        <taxon>Dikarya</taxon>
        <taxon>Basidiomycota</taxon>
        <taxon>Agaricomycotina</taxon>
        <taxon>Agaricomycetes</taxon>
        <taxon>Russulales</taxon>
        <taxon>Hericiaceae</taxon>
        <taxon>Hericium</taxon>
    </lineage>
</organism>